<dbReference type="SMART" id="SM00248">
    <property type="entry name" value="ANK"/>
    <property type="match status" value="16"/>
</dbReference>
<keyword evidence="4" id="KW-1133">Transmembrane helix</keyword>
<feature type="transmembrane region" description="Helical" evidence="4">
    <location>
        <begin position="899"/>
        <end position="919"/>
    </location>
</feature>
<evidence type="ECO:0008006" key="8">
    <source>
        <dbReference type="Google" id="ProtNLM"/>
    </source>
</evidence>
<sequence length="1182" mass="135382">MDTDTDQLQLLPDSSVHRNDTTITEETLLIDDQPNEDEGKNTALDWSTSMISEICREGNLVRLRDFIEYSKQTSHCGRHAAEIADRLDVETGLSPLHHAARYQQLDICIILLSNIAFKLGVNIKDAYGRTPIHSAFRSSNNSNSNKSNIEKPFDIENDLGDKIQATDIWQDEYKNKIPSSDHPLIYLFAKANGNIRAGDKYLLTPLHYAVARNNLAGVKQLITLQAEIEAEDRQEIRPLHLACREGYLSIAEYLLEQGAKINAEDADKWTPLHYACAKGHIDIIKLIKSKEKLNFENFIEMKTNTGASCLHLAVQNGNTQTVKYILTEFNSSALKELLNEQVESFGTPLHIAAKFCDPSMLDLLYENGADPLILNSRDQSSLHIASASNRLSIVQKLISLTEKSLLEIKDDQGHTALSVTTNFDIINELITYGADISSLNNNHMNVLMIAVSKGQLLIVEHLLLMIKDQFKSIFDQVTKGNNRSIFLIAVETGSIDMCSLLLNHPYIRWDTIDKQRMNAFHIAARNNHYKLIEFLSERLHKSGRLMSIQSRTYSMTDTDLINIPKPSPMLRLYIDAQDEDGETPLYLAAEHGHTLCVAVLIKHGVDVLLPNYLGQLVLHIAIQNGHSQCVELLMNACMRNMTDFQSALARRQSPLITACQNGFADIARLLLAHPIEIYYDENKEKENPLEIAIKYHQIEILHILLEHPHTEHWLMAIKDTKEYIHQTPLRHMIRHIPECAKHTFDKLLLKKDEIDTSGNISERITYRYKYIDDYFTDDGKLYTPNSHQLYRNHPLIIALDTEHHSLLQHPLVKRLISHKWKLYCPFFYISRILSLLSLLLLTIYVLNVPLPYVNSSTNLPSISMKESMLPVRWIIIILAAMNLFKIILEIFLFRGLRVPFAQIFGIISYLSSIIAFIPYQQSMEMIKWQWQFAAFSVLFQWFNTAFILRSVPFIGKFIVMFQSVLFNFFSLIFVTLPLLVAFTIGAQMIFFNHQSFFTVMISIHKITAMLIGEFDFETLVFSKPTFIAAKFLFILFIIIMTMSLMNLLLGLTVKDIQSCMKNSRAQAHAYRIRELIYIESILPNKWLKSKIIETEYFDNYDKDLTTKNNDDIDEDYNESQSKRQPIAELGRLLDILDILCKRAKQVLEKEINLEKILTQLLAARKAHSSKDSSIDTINTSGQ</sequence>
<evidence type="ECO:0000313" key="5">
    <source>
        <dbReference type="EMBL" id="CAF0742333.1"/>
    </source>
</evidence>
<accession>A0A813NNI0</accession>
<dbReference type="Gene3D" id="1.25.40.20">
    <property type="entry name" value="Ankyrin repeat-containing domain"/>
    <property type="match status" value="4"/>
</dbReference>
<evidence type="ECO:0000256" key="4">
    <source>
        <dbReference type="SAM" id="Phobius"/>
    </source>
</evidence>
<dbReference type="Pfam" id="PF00023">
    <property type="entry name" value="Ank"/>
    <property type="match status" value="2"/>
</dbReference>
<feature type="transmembrane region" description="Helical" evidence="4">
    <location>
        <begin position="1026"/>
        <end position="1051"/>
    </location>
</feature>
<feature type="transmembrane region" description="Helical" evidence="4">
    <location>
        <begin position="931"/>
        <end position="951"/>
    </location>
</feature>
<dbReference type="EMBL" id="CAJNOI010000006">
    <property type="protein sequence ID" value="CAF0754127.1"/>
    <property type="molecule type" value="Genomic_DNA"/>
</dbReference>
<dbReference type="PROSITE" id="PS50088">
    <property type="entry name" value="ANK_REPEAT"/>
    <property type="match status" value="5"/>
</dbReference>
<dbReference type="PROSITE" id="PS50297">
    <property type="entry name" value="ANK_REP_REGION"/>
    <property type="match status" value="4"/>
</dbReference>
<evidence type="ECO:0000313" key="7">
    <source>
        <dbReference type="Proteomes" id="UP000663832"/>
    </source>
</evidence>
<dbReference type="InterPro" id="IPR036770">
    <property type="entry name" value="Ankyrin_rpt-contain_sf"/>
</dbReference>
<feature type="repeat" description="ANK" evidence="3">
    <location>
        <begin position="580"/>
        <end position="612"/>
    </location>
</feature>
<feature type="transmembrane region" description="Helical" evidence="4">
    <location>
        <begin position="996"/>
        <end position="1014"/>
    </location>
</feature>
<evidence type="ECO:0000256" key="3">
    <source>
        <dbReference type="PROSITE-ProRule" id="PRU00023"/>
    </source>
</evidence>
<evidence type="ECO:0000256" key="2">
    <source>
        <dbReference type="ARBA" id="ARBA00023043"/>
    </source>
</evidence>
<keyword evidence="2 3" id="KW-0040">ANK repeat</keyword>
<organism evidence="5 7">
    <name type="scientific">Adineta steineri</name>
    <dbReference type="NCBI Taxonomy" id="433720"/>
    <lineage>
        <taxon>Eukaryota</taxon>
        <taxon>Metazoa</taxon>
        <taxon>Spiralia</taxon>
        <taxon>Gnathifera</taxon>
        <taxon>Rotifera</taxon>
        <taxon>Eurotatoria</taxon>
        <taxon>Bdelloidea</taxon>
        <taxon>Adinetida</taxon>
        <taxon>Adinetidae</taxon>
        <taxon>Adineta</taxon>
    </lineage>
</organism>
<dbReference type="SUPFAM" id="SSF48403">
    <property type="entry name" value="Ankyrin repeat"/>
    <property type="match status" value="2"/>
</dbReference>
<dbReference type="Pfam" id="PF12796">
    <property type="entry name" value="Ank_2"/>
    <property type="match status" value="5"/>
</dbReference>
<dbReference type="OrthoDB" id="1661883at2759"/>
<feature type="repeat" description="ANK" evidence="3">
    <location>
        <begin position="267"/>
        <end position="287"/>
    </location>
</feature>
<keyword evidence="4" id="KW-0472">Membrane</keyword>
<dbReference type="PANTHER" id="PTHR24198">
    <property type="entry name" value="ANKYRIN REPEAT AND PROTEIN KINASE DOMAIN-CONTAINING PROTEIN"/>
    <property type="match status" value="1"/>
</dbReference>
<feature type="repeat" description="ANK" evidence="3">
    <location>
        <begin position="201"/>
        <end position="233"/>
    </location>
</feature>
<comment type="caution">
    <text evidence="5">The sequence shown here is derived from an EMBL/GenBank/DDBJ whole genome shotgun (WGS) entry which is preliminary data.</text>
</comment>
<feature type="repeat" description="ANK" evidence="3">
    <location>
        <begin position="234"/>
        <end position="266"/>
    </location>
</feature>
<feature type="repeat" description="ANK" evidence="3">
    <location>
        <begin position="344"/>
        <end position="376"/>
    </location>
</feature>
<proteinExistence type="predicted"/>
<feature type="transmembrane region" description="Helical" evidence="4">
    <location>
        <begin position="871"/>
        <end position="893"/>
    </location>
</feature>
<dbReference type="PANTHER" id="PTHR24198:SF165">
    <property type="entry name" value="ANKYRIN REPEAT-CONTAINING PROTEIN-RELATED"/>
    <property type="match status" value="1"/>
</dbReference>
<name>A0A813NNI0_9BILA</name>
<keyword evidence="4" id="KW-0812">Transmembrane</keyword>
<dbReference type="EMBL" id="CAJNOM010000003">
    <property type="protein sequence ID" value="CAF0742333.1"/>
    <property type="molecule type" value="Genomic_DNA"/>
</dbReference>
<dbReference type="InterPro" id="IPR002110">
    <property type="entry name" value="Ankyrin_rpt"/>
</dbReference>
<protein>
    <recommendedName>
        <fullName evidence="8">Transient receptor potential cation channel subfamily A member 1</fullName>
    </recommendedName>
</protein>
<dbReference type="AlphaFoldDB" id="A0A813NNI0"/>
<feature type="transmembrane region" description="Helical" evidence="4">
    <location>
        <begin position="957"/>
        <end position="984"/>
    </location>
</feature>
<dbReference type="Proteomes" id="UP000663877">
    <property type="component" value="Unassembled WGS sequence"/>
</dbReference>
<gene>
    <name evidence="6" type="ORF">BJG266_LOCUS2628</name>
    <name evidence="5" type="ORF">QVE165_LOCUS980</name>
</gene>
<keyword evidence="7" id="KW-1185">Reference proteome</keyword>
<evidence type="ECO:0000313" key="6">
    <source>
        <dbReference type="EMBL" id="CAF0754127.1"/>
    </source>
</evidence>
<keyword evidence="1" id="KW-0677">Repeat</keyword>
<dbReference type="Proteomes" id="UP000663832">
    <property type="component" value="Unassembled WGS sequence"/>
</dbReference>
<evidence type="ECO:0000256" key="1">
    <source>
        <dbReference type="ARBA" id="ARBA00022737"/>
    </source>
</evidence>
<feature type="transmembrane region" description="Helical" evidence="4">
    <location>
        <begin position="826"/>
        <end position="850"/>
    </location>
</feature>
<reference evidence="5" key="1">
    <citation type="submission" date="2021-02" db="EMBL/GenBank/DDBJ databases">
        <authorList>
            <person name="Nowell W R."/>
        </authorList>
    </citation>
    <scope>NUCLEOTIDE SEQUENCE</scope>
</reference>